<dbReference type="Gene3D" id="3.40.50.880">
    <property type="match status" value="1"/>
</dbReference>
<feature type="domain" description="Beta-galactosidase trimerisation" evidence="10">
    <location>
        <begin position="404"/>
        <end position="599"/>
    </location>
</feature>
<evidence type="ECO:0000256" key="5">
    <source>
        <dbReference type="ARBA" id="ARBA00022801"/>
    </source>
</evidence>
<comment type="catalytic activity">
    <reaction evidence="1 8">
        <text>Hydrolysis of terminal non-reducing beta-D-galactose residues in beta-D-galactosides.</text>
        <dbReference type="EC" id="3.2.1.23"/>
    </reaction>
</comment>
<evidence type="ECO:0000256" key="4">
    <source>
        <dbReference type="ARBA" id="ARBA00022723"/>
    </source>
</evidence>
<dbReference type="EMBL" id="JAWRLE010000005">
    <property type="protein sequence ID" value="MEB2578343.1"/>
    <property type="molecule type" value="Genomic_DNA"/>
</dbReference>
<dbReference type="Pfam" id="PF08533">
    <property type="entry name" value="Glyco_hydro_42C"/>
    <property type="match status" value="1"/>
</dbReference>
<evidence type="ECO:0000256" key="1">
    <source>
        <dbReference type="ARBA" id="ARBA00001412"/>
    </source>
</evidence>
<dbReference type="Gene3D" id="3.20.20.80">
    <property type="entry name" value="Glycosidases"/>
    <property type="match status" value="1"/>
</dbReference>
<evidence type="ECO:0000256" key="2">
    <source>
        <dbReference type="ARBA" id="ARBA00005940"/>
    </source>
</evidence>
<evidence type="ECO:0000259" key="11">
    <source>
        <dbReference type="Pfam" id="PF08533"/>
    </source>
</evidence>
<accession>A0ABU5WJ35</accession>
<gene>
    <name evidence="12" type="ORF">SB593_05080</name>
</gene>
<keyword evidence="7 8" id="KW-0326">Glycosidase</keyword>
<keyword evidence="4" id="KW-0479">Metal-binding</keyword>
<evidence type="ECO:0000259" key="10">
    <source>
        <dbReference type="Pfam" id="PF08532"/>
    </source>
</evidence>
<reference evidence="12 13" key="1">
    <citation type="journal article" date="2023" name="Front. Microbiol.">
        <title>Genomic analyses of Burkholderia respiratory isolates indicates two evolutionarily distinct B. anthina clades.</title>
        <authorList>
            <person name="Pham A."/>
            <person name="Volmer J.G."/>
            <person name="Chambers D.C."/>
            <person name="Smith D.J."/>
            <person name="Reid D.W."/>
            <person name="Burr L."/>
            <person name="Wells T.J."/>
        </authorList>
    </citation>
    <scope>NUCLEOTIDE SEQUENCE [LARGE SCALE GENOMIC DNA]</scope>
    <source>
        <strain evidence="12 13">BCCIQ07A</strain>
    </source>
</reference>
<dbReference type="InterPro" id="IPR029062">
    <property type="entry name" value="Class_I_gatase-like"/>
</dbReference>
<comment type="similarity">
    <text evidence="2 8">Belongs to the glycosyl hydrolase 42 family.</text>
</comment>
<organism evidence="12 13">
    <name type="scientific">Burkholderia anthinoferrum</name>
    <dbReference type="NCBI Taxonomy" id="3090833"/>
    <lineage>
        <taxon>Bacteria</taxon>
        <taxon>Pseudomonadati</taxon>
        <taxon>Pseudomonadota</taxon>
        <taxon>Betaproteobacteria</taxon>
        <taxon>Burkholderiales</taxon>
        <taxon>Burkholderiaceae</taxon>
        <taxon>Burkholderia</taxon>
    </lineage>
</organism>
<dbReference type="InterPro" id="IPR013738">
    <property type="entry name" value="Beta_galactosidase_Trimer"/>
</dbReference>
<keyword evidence="6" id="KW-0862">Zinc</keyword>
<dbReference type="InterPro" id="IPR017853">
    <property type="entry name" value="GH"/>
</dbReference>
<dbReference type="SUPFAM" id="SSF51445">
    <property type="entry name" value="(Trans)glycosidases"/>
    <property type="match status" value="1"/>
</dbReference>
<dbReference type="Pfam" id="PF02449">
    <property type="entry name" value="Glyco_hydro_42"/>
    <property type="match status" value="1"/>
</dbReference>
<keyword evidence="13" id="KW-1185">Reference proteome</keyword>
<protein>
    <recommendedName>
        <fullName evidence="3 8">Beta-galactosidase</fullName>
        <shortName evidence="8">Beta-gal</shortName>
        <ecNumber evidence="3 8">3.2.1.23</ecNumber>
    </recommendedName>
</protein>
<evidence type="ECO:0000256" key="8">
    <source>
        <dbReference type="PIRNR" id="PIRNR001084"/>
    </source>
</evidence>
<evidence type="ECO:0000313" key="13">
    <source>
        <dbReference type="Proteomes" id="UP001304467"/>
    </source>
</evidence>
<proteinExistence type="inferred from homology"/>
<evidence type="ECO:0000313" key="12">
    <source>
        <dbReference type="EMBL" id="MEB2578343.1"/>
    </source>
</evidence>
<dbReference type="InterPro" id="IPR013529">
    <property type="entry name" value="Glyco_hydro_42_N"/>
</dbReference>
<feature type="domain" description="Beta-galactosidase C-terminal" evidence="11">
    <location>
        <begin position="607"/>
        <end position="652"/>
    </location>
</feature>
<dbReference type="Pfam" id="PF08532">
    <property type="entry name" value="Glyco_hydro_42M"/>
    <property type="match status" value="1"/>
</dbReference>
<evidence type="ECO:0000259" key="9">
    <source>
        <dbReference type="Pfam" id="PF02449"/>
    </source>
</evidence>
<dbReference type="SUPFAM" id="SSF51011">
    <property type="entry name" value="Glycosyl hydrolase domain"/>
    <property type="match status" value="1"/>
</dbReference>
<evidence type="ECO:0000256" key="3">
    <source>
        <dbReference type="ARBA" id="ARBA00012756"/>
    </source>
</evidence>
<sequence>MHLGVCYYPEHWPREQWDRDARRMAELGLTRVRIAEFAWSRMEPEPGRYDWAWLDDAIDTLARQQLKIVLGTPTAAPPKWLVDRHPEILPVGVDGAVWQFGSRRHYDIASPVYREHCVRIADAMARRYGVHPAVIAWQTDNELGCHNTLPSYTQAALQGFRTWLATRYGDIDALNRAWGNVFWSMEYRGFDEIELPRHTPTDANPAHLLDFRRYQSDEVARFHAAQVDAIRPHAPGRDVLHNFMGFFAEFDHYAFARGGLDVAAWDSYPVPRTEVLPLDEADKQRWARTGHPDVSAFSHDLYRGVGNGRMWVMEQQAGPVNWGPYNPVPHAGAVRLWTWEAFAHRAELVSYFRWRQYPHAQEQLHSGLNAPDDRLSPGGHEVARVAREIAALDPALVAGERDTARVALLFDYEADWMIRIQPHGADFDYQQHVFDWYRALRELGLDVDIVAAGADVSRYAFVVAPTLPVVTDRIVEQAASGHAHWLFGPRTGSRTAEFAIAPGLAPGKLRNVLPVRIGQVESLRPSLAPRVSFDGVDGHALKWRDHVDMDAAPGVDVLAACDDGVPALVRRAHVTMATACFDRTLLRAIVARCARDAGLQAYALPDGVRLRRRGRVTFAFNYGDTPCMLPAPGGARFVLGSRDLGAVDVAAWVEPD</sequence>
<dbReference type="CDD" id="cd03143">
    <property type="entry name" value="A4_beta-galactosidase_middle_domain"/>
    <property type="match status" value="1"/>
</dbReference>
<dbReference type="PANTHER" id="PTHR36447">
    <property type="entry name" value="BETA-GALACTOSIDASE GANA"/>
    <property type="match status" value="1"/>
</dbReference>
<evidence type="ECO:0000256" key="6">
    <source>
        <dbReference type="ARBA" id="ARBA00022833"/>
    </source>
</evidence>
<dbReference type="Proteomes" id="UP001304467">
    <property type="component" value="Unassembled WGS sequence"/>
</dbReference>
<dbReference type="SUPFAM" id="SSF52317">
    <property type="entry name" value="Class I glutamine amidotransferase-like"/>
    <property type="match status" value="1"/>
</dbReference>
<feature type="domain" description="Glycoside hydrolase family 42 N-terminal" evidence="9">
    <location>
        <begin position="6"/>
        <end position="391"/>
    </location>
</feature>
<evidence type="ECO:0000256" key="7">
    <source>
        <dbReference type="ARBA" id="ARBA00023295"/>
    </source>
</evidence>
<dbReference type="InterPro" id="IPR003476">
    <property type="entry name" value="Glyco_hydro_42"/>
</dbReference>
<comment type="caution">
    <text evidence="12">The sequence shown here is derived from an EMBL/GenBank/DDBJ whole genome shotgun (WGS) entry which is preliminary data.</text>
</comment>
<dbReference type="InterPro" id="IPR013739">
    <property type="entry name" value="Beta_galactosidase_C"/>
</dbReference>
<dbReference type="EC" id="3.2.1.23" evidence="3 8"/>
<dbReference type="Gene3D" id="2.60.40.1180">
    <property type="entry name" value="Golgi alpha-mannosidase II"/>
    <property type="match status" value="1"/>
</dbReference>
<dbReference type="PANTHER" id="PTHR36447:SF2">
    <property type="entry name" value="BETA-GALACTOSIDASE YESZ"/>
    <property type="match status" value="1"/>
</dbReference>
<dbReference type="RefSeq" id="WP_059577690.1">
    <property type="nucleotide sequence ID" value="NZ_JAWRKY010000002.1"/>
</dbReference>
<dbReference type="InterPro" id="IPR013780">
    <property type="entry name" value="Glyco_hydro_b"/>
</dbReference>
<keyword evidence="5 8" id="KW-0378">Hydrolase</keyword>
<name>A0ABU5WJ35_9BURK</name>
<dbReference type="PIRSF" id="PIRSF001084">
    <property type="entry name" value="B-galactosidase"/>
    <property type="match status" value="1"/>
</dbReference>